<organism evidence="2 3">
    <name type="scientific">Nocardia camponoti</name>
    <dbReference type="NCBI Taxonomy" id="1616106"/>
    <lineage>
        <taxon>Bacteria</taxon>
        <taxon>Bacillati</taxon>
        <taxon>Actinomycetota</taxon>
        <taxon>Actinomycetes</taxon>
        <taxon>Mycobacteriales</taxon>
        <taxon>Nocardiaceae</taxon>
        <taxon>Nocardia</taxon>
    </lineage>
</organism>
<keyword evidence="3" id="KW-1185">Reference proteome</keyword>
<comment type="caution">
    <text evidence="2">The sequence shown here is derived from an EMBL/GenBank/DDBJ whole genome shotgun (WGS) entry which is preliminary data.</text>
</comment>
<feature type="compositionally biased region" description="Polar residues" evidence="1">
    <location>
        <begin position="1"/>
        <end position="12"/>
    </location>
</feature>
<evidence type="ECO:0000313" key="3">
    <source>
        <dbReference type="Proteomes" id="UP000612956"/>
    </source>
</evidence>
<dbReference type="AlphaFoldDB" id="A0A917V5P7"/>
<protein>
    <submittedName>
        <fullName evidence="2">Uncharacterized protein</fullName>
    </submittedName>
</protein>
<accession>A0A917V5P7</accession>
<dbReference type="Proteomes" id="UP000612956">
    <property type="component" value="Unassembled WGS sequence"/>
</dbReference>
<proteinExistence type="predicted"/>
<reference evidence="2" key="1">
    <citation type="journal article" date="2014" name="Int. J. Syst. Evol. Microbiol.">
        <title>Complete genome sequence of Corynebacterium casei LMG S-19264T (=DSM 44701T), isolated from a smear-ripened cheese.</title>
        <authorList>
            <consortium name="US DOE Joint Genome Institute (JGI-PGF)"/>
            <person name="Walter F."/>
            <person name="Albersmeier A."/>
            <person name="Kalinowski J."/>
            <person name="Ruckert C."/>
        </authorList>
    </citation>
    <scope>NUCLEOTIDE SEQUENCE</scope>
    <source>
        <strain evidence="2">CGMCC 4.7278</strain>
    </source>
</reference>
<gene>
    <name evidence="2" type="ORF">GCM10011591_14020</name>
</gene>
<name>A0A917V5P7_9NOCA</name>
<sequence>MRRGVNSVSANDITRRVPARSTKAIASDATAARRSLGNSHETFTAPFVASSDRGEKEAWWIKARAGVLR</sequence>
<feature type="region of interest" description="Disordered" evidence="1">
    <location>
        <begin position="1"/>
        <end position="26"/>
    </location>
</feature>
<reference evidence="2" key="2">
    <citation type="submission" date="2020-09" db="EMBL/GenBank/DDBJ databases">
        <authorList>
            <person name="Sun Q."/>
            <person name="Zhou Y."/>
        </authorList>
    </citation>
    <scope>NUCLEOTIDE SEQUENCE</scope>
    <source>
        <strain evidence="2">CGMCC 4.7278</strain>
    </source>
</reference>
<dbReference type="EMBL" id="BMMW01000001">
    <property type="protein sequence ID" value="GGK43623.1"/>
    <property type="molecule type" value="Genomic_DNA"/>
</dbReference>
<evidence type="ECO:0000313" key="2">
    <source>
        <dbReference type="EMBL" id="GGK43623.1"/>
    </source>
</evidence>
<evidence type="ECO:0000256" key="1">
    <source>
        <dbReference type="SAM" id="MobiDB-lite"/>
    </source>
</evidence>